<reference evidence="3 4" key="1">
    <citation type="submission" date="2010-06" db="EMBL/GenBank/DDBJ databases">
        <title>Complete sequence chromosome of Methanohalobium evestigatum Z-7303.</title>
        <authorList>
            <consortium name="US DOE Joint Genome Institute"/>
            <person name="Lucas S."/>
            <person name="Copeland A."/>
            <person name="Lapidus A."/>
            <person name="Cheng J.-F."/>
            <person name="Bruce D."/>
            <person name="Goodwin L."/>
            <person name="Pitluck S."/>
            <person name="Saunders E."/>
            <person name="Detter J.C."/>
            <person name="Han C."/>
            <person name="Tapia R."/>
            <person name="Land M."/>
            <person name="Hauser L."/>
            <person name="Kyrpides N."/>
            <person name="Mikhailova N."/>
            <person name="Sieprawska-Lupa M."/>
            <person name="Whitman W.B."/>
            <person name="Anderson I."/>
            <person name="Woyke T."/>
        </authorList>
    </citation>
    <scope>NUCLEOTIDE SEQUENCE [LARGE SCALE GENOMIC DNA]</scope>
    <source>
        <strain evidence="4">ATCC BAA-1072 / DSM 3721 / NBRC 107634 / OCM 161 / Z-7303</strain>
    </source>
</reference>
<dbReference type="GO" id="GO:0008168">
    <property type="term" value="F:methyltransferase activity"/>
    <property type="evidence" value="ECO:0007669"/>
    <property type="project" value="UniProtKB-KW"/>
</dbReference>
<dbReference type="HOGENOM" id="CLU_100863_0_0_2"/>
<evidence type="ECO:0000256" key="1">
    <source>
        <dbReference type="ARBA" id="ARBA00022603"/>
    </source>
</evidence>
<proteinExistence type="predicted"/>
<dbReference type="Pfam" id="PF04208">
    <property type="entry name" value="MtrA"/>
    <property type="match status" value="1"/>
</dbReference>
<dbReference type="AlphaFoldDB" id="D7E9H2"/>
<gene>
    <name evidence="3" type="ordered locus">Metev_1388</name>
</gene>
<dbReference type="Proteomes" id="UP000000391">
    <property type="component" value="Chromosome"/>
</dbReference>
<keyword evidence="1 3" id="KW-0489">Methyltransferase</keyword>
<accession>D7E9H2</accession>
<dbReference type="RefSeq" id="WP_013194809.1">
    <property type="nucleotide sequence ID" value="NC_014253.1"/>
</dbReference>
<sequence>MVILKRIADDWPVVKGDYTVGNPESRIVVVTLASSIESNPEACLWGTCKTENLGAEKLITNIVSNSNIRFVLLCGGESRGHLSGHTILKLHKNGVDGKGRIIGSEGAIPFVENIPRIAIQRFRNQVEVIDCIGETDSEVLGNIVDTYKDKRDAYNEEPVLVTSKSRKKKTLPPVSSDNGDMFISDEFVIDTETGMIFKA</sequence>
<dbReference type="GeneID" id="9347025"/>
<dbReference type="NCBIfam" id="NF010654">
    <property type="entry name" value="PRK14053.1"/>
    <property type="match status" value="1"/>
</dbReference>
<keyword evidence="4" id="KW-1185">Reference proteome</keyword>
<dbReference type="KEGG" id="mev:Metev_1388"/>
<evidence type="ECO:0000256" key="2">
    <source>
        <dbReference type="ARBA" id="ARBA00022679"/>
    </source>
</evidence>
<organism evidence="3 4">
    <name type="scientific">Methanohalobium evestigatum (strain ATCC BAA-1072 / DSM 3721 / NBRC 107634 / OCM 161 / Z-7303)</name>
    <dbReference type="NCBI Taxonomy" id="644295"/>
    <lineage>
        <taxon>Archaea</taxon>
        <taxon>Methanobacteriati</taxon>
        <taxon>Methanobacteriota</taxon>
        <taxon>Stenosarchaea group</taxon>
        <taxon>Methanomicrobia</taxon>
        <taxon>Methanosarcinales</taxon>
        <taxon>Methanosarcinaceae</taxon>
        <taxon>Methanohalobium</taxon>
    </lineage>
</organism>
<dbReference type="InterPro" id="IPR030688">
    <property type="entry name" value="MeTrfase_MtrA/MtxA"/>
</dbReference>
<evidence type="ECO:0000313" key="3">
    <source>
        <dbReference type="EMBL" id="ADI74244.1"/>
    </source>
</evidence>
<name>D7E9H2_METEZ</name>
<keyword evidence="2 3" id="KW-0808">Transferase</keyword>
<evidence type="ECO:0000313" key="4">
    <source>
        <dbReference type="Proteomes" id="UP000000391"/>
    </source>
</evidence>
<dbReference type="NCBIfam" id="NF002126">
    <property type="entry name" value="PRK00964.1-4"/>
    <property type="match status" value="1"/>
</dbReference>
<dbReference type="STRING" id="644295.Metev_1388"/>
<dbReference type="EMBL" id="CP002069">
    <property type="protein sequence ID" value="ADI74244.1"/>
    <property type="molecule type" value="Genomic_DNA"/>
</dbReference>
<protein>
    <submittedName>
        <fullName evidence="3">Tetrahydromethanopterin S-methyltransferase</fullName>
        <ecNumber evidence="3">2.1.1.86</ecNumber>
    </submittedName>
</protein>
<dbReference type="PIRSF" id="PIRSF009452">
    <property type="entry name" value="MtrA_MtxA"/>
    <property type="match status" value="1"/>
</dbReference>
<dbReference type="GO" id="GO:0032259">
    <property type="term" value="P:methylation"/>
    <property type="evidence" value="ECO:0007669"/>
    <property type="project" value="UniProtKB-KW"/>
</dbReference>
<dbReference type="EC" id="2.1.1.86" evidence="3"/>